<keyword evidence="5" id="KW-0677">Repeat</keyword>
<feature type="repeat" description="ARM" evidence="7">
    <location>
        <begin position="103"/>
        <end position="145"/>
    </location>
</feature>
<evidence type="ECO:0000256" key="8">
    <source>
        <dbReference type="SAM" id="MobiDB-lite"/>
    </source>
</evidence>
<dbReference type="Gene3D" id="1.25.10.10">
    <property type="entry name" value="Leucine-rich Repeat Variant"/>
    <property type="match status" value="1"/>
</dbReference>
<feature type="domain" description="U-box" evidence="9">
    <location>
        <begin position="64"/>
        <end position="328"/>
    </location>
</feature>
<dbReference type="Proteomes" id="UP000233837">
    <property type="component" value="Unassembled WGS sequence"/>
</dbReference>
<evidence type="ECO:0000313" key="11">
    <source>
        <dbReference type="Proteomes" id="UP000233837"/>
    </source>
</evidence>
<evidence type="ECO:0000256" key="3">
    <source>
        <dbReference type="ARBA" id="ARBA00012483"/>
    </source>
</evidence>
<organism evidence="10 11">
    <name type="scientific">Dendrobium catenatum</name>
    <dbReference type="NCBI Taxonomy" id="906689"/>
    <lineage>
        <taxon>Eukaryota</taxon>
        <taxon>Viridiplantae</taxon>
        <taxon>Streptophyta</taxon>
        <taxon>Embryophyta</taxon>
        <taxon>Tracheophyta</taxon>
        <taxon>Spermatophyta</taxon>
        <taxon>Magnoliopsida</taxon>
        <taxon>Liliopsida</taxon>
        <taxon>Asparagales</taxon>
        <taxon>Orchidaceae</taxon>
        <taxon>Epidendroideae</taxon>
        <taxon>Malaxideae</taxon>
        <taxon>Dendrobiinae</taxon>
        <taxon>Dendrobium</taxon>
    </lineage>
</organism>
<dbReference type="InterPro" id="IPR000225">
    <property type="entry name" value="Armadillo"/>
</dbReference>
<dbReference type="GO" id="GO:0016567">
    <property type="term" value="P:protein ubiquitination"/>
    <property type="evidence" value="ECO:0007669"/>
    <property type="project" value="UniProtKB-ARBA"/>
</dbReference>
<dbReference type="FunFam" id="1.25.10.10:FF:000082">
    <property type="entry name" value="RING-type E3 ubiquitin transferase"/>
    <property type="match status" value="1"/>
</dbReference>
<proteinExistence type="predicted"/>
<evidence type="ECO:0000259" key="9">
    <source>
        <dbReference type="Pfam" id="PF25598"/>
    </source>
</evidence>
<comment type="catalytic activity">
    <reaction evidence="1">
        <text>S-ubiquitinyl-[E2 ubiquitin-conjugating enzyme]-L-cysteine + [acceptor protein]-L-lysine = [E2 ubiquitin-conjugating enzyme]-L-cysteine + N(6)-ubiquitinyl-[acceptor protein]-L-lysine.</text>
        <dbReference type="EC" id="2.3.2.27"/>
    </reaction>
</comment>
<keyword evidence="4" id="KW-0808">Transferase</keyword>
<dbReference type="InterPro" id="IPR058678">
    <property type="entry name" value="ARM_PUB"/>
</dbReference>
<dbReference type="EC" id="2.3.2.27" evidence="3"/>
<protein>
    <recommendedName>
        <fullName evidence="3">RING-type E3 ubiquitin transferase</fullName>
        <ecNumber evidence="3">2.3.2.27</ecNumber>
    </recommendedName>
</protein>
<comment type="pathway">
    <text evidence="2">Protein modification; protein ubiquitination.</text>
</comment>
<dbReference type="SMART" id="SM00185">
    <property type="entry name" value="ARM"/>
    <property type="match status" value="5"/>
</dbReference>
<reference evidence="10 11" key="2">
    <citation type="journal article" date="2017" name="Nature">
        <title>The Apostasia genome and the evolution of orchids.</title>
        <authorList>
            <person name="Zhang G.Q."/>
            <person name="Liu K.W."/>
            <person name="Li Z."/>
            <person name="Lohaus R."/>
            <person name="Hsiao Y.Y."/>
            <person name="Niu S.C."/>
            <person name="Wang J.Y."/>
            <person name="Lin Y.C."/>
            <person name="Xu Q."/>
            <person name="Chen L.J."/>
            <person name="Yoshida K."/>
            <person name="Fujiwara S."/>
            <person name="Wang Z.W."/>
            <person name="Zhang Y.Q."/>
            <person name="Mitsuda N."/>
            <person name="Wang M."/>
            <person name="Liu G.H."/>
            <person name="Pecoraro L."/>
            <person name="Huang H.X."/>
            <person name="Xiao X.J."/>
            <person name="Lin M."/>
            <person name="Wu X.Y."/>
            <person name="Wu W.L."/>
            <person name="Chen Y.Y."/>
            <person name="Chang S.B."/>
            <person name="Sakamoto S."/>
            <person name="Ohme-Takagi M."/>
            <person name="Yagi M."/>
            <person name="Zeng S.J."/>
            <person name="Shen C.Y."/>
            <person name="Yeh C.M."/>
            <person name="Luo Y.B."/>
            <person name="Tsai W.C."/>
            <person name="Van de Peer Y."/>
            <person name="Liu Z.J."/>
        </authorList>
    </citation>
    <scope>NUCLEOTIDE SEQUENCE [LARGE SCALE GENOMIC DNA]</scope>
    <source>
        <tissue evidence="10">The whole plant</tissue>
    </source>
</reference>
<dbReference type="InterPro" id="IPR016024">
    <property type="entry name" value="ARM-type_fold"/>
</dbReference>
<dbReference type="InterPro" id="IPR011989">
    <property type="entry name" value="ARM-like"/>
</dbReference>
<dbReference type="GO" id="GO:0061630">
    <property type="term" value="F:ubiquitin protein ligase activity"/>
    <property type="evidence" value="ECO:0007669"/>
    <property type="project" value="UniProtKB-EC"/>
</dbReference>
<dbReference type="PANTHER" id="PTHR23315:SF64">
    <property type="entry name" value="ARM REPEAT SUPERFAMILY PROTEIN"/>
    <property type="match status" value="1"/>
</dbReference>
<reference evidence="10 11" key="1">
    <citation type="journal article" date="2016" name="Sci. Rep.">
        <title>The Dendrobium catenatum Lindl. genome sequence provides insights into polysaccharide synthase, floral development and adaptive evolution.</title>
        <authorList>
            <person name="Zhang G.Q."/>
            <person name="Xu Q."/>
            <person name="Bian C."/>
            <person name="Tsai W.C."/>
            <person name="Yeh C.M."/>
            <person name="Liu K.W."/>
            <person name="Yoshida K."/>
            <person name="Zhang L.S."/>
            <person name="Chang S.B."/>
            <person name="Chen F."/>
            <person name="Shi Y."/>
            <person name="Su Y.Y."/>
            <person name="Zhang Y.Q."/>
            <person name="Chen L.J."/>
            <person name="Yin Y."/>
            <person name="Lin M."/>
            <person name="Huang H."/>
            <person name="Deng H."/>
            <person name="Wang Z.W."/>
            <person name="Zhu S.L."/>
            <person name="Zhao X."/>
            <person name="Deng C."/>
            <person name="Niu S.C."/>
            <person name="Huang J."/>
            <person name="Wang M."/>
            <person name="Liu G.H."/>
            <person name="Yang H.J."/>
            <person name="Xiao X.J."/>
            <person name="Hsiao Y.Y."/>
            <person name="Wu W.L."/>
            <person name="Chen Y.Y."/>
            <person name="Mitsuda N."/>
            <person name="Ohme-Takagi M."/>
            <person name="Luo Y.B."/>
            <person name="Van de Peer Y."/>
            <person name="Liu Z.J."/>
        </authorList>
    </citation>
    <scope>NUCLEOTIDE SEQUENCE [LARGE SCALE GENOMIC DNA]</scope>
    <source>
        <tissue evidence="10">The whole plant</tissue>
    </source>
</reference>
<dbReference type="PANTHER" id="PTHR23315">
    <property type="entry name" value="U BOX DOMAIN-CONTAINING"/>
    <property type="match status" value="1"/>
</dbReference>
<evidence type="ECO:0000256" key="2">
    <source>
        <dbReference type="ARBA" id="ARBA00004906"/>
    </source>
</evidence>
<evidence type="ECO:0000256" key="1">
    <source>
        <dbReference type="ARBA" id="ARBA00000900"/>
    </source>
</evidence>
<feature type="compositionally biased region" description="Polar residues" evidence="8">
    <location>
        <begin position="1"/>
        <end position="15"/>
    </location>
</feature>
<gene>
    <name evidence="10" type="primary">PUB4</name>
    <name evidence="10" type="ORF">MA16_Dca023799</name>
</gene>
<evidence type="ECO:0000313" key="10">
    <source>
        <dbReference type="EMBL" id="PKU86593.1"/>
    </source>
</evidence>
<dbReference type="AlphaFoldDB" id="A0A2I0XFB1"/>
<evidence type="ECO:0000256" key="5">
    <source>
        <dbReference type="ARBA" id="ARBA00022737"/>
    </source>
</evidence>
<feature type="region of interest" description="Disordered" evidence="8">
    <location>
        <begin position="1"/>
        <end position="36"/>
    </location>
</feature>
<evidence type="ECO:0000256" key="4">
    <source>
        <dbReference type="ARBA" id="ARBA00022679"/>
    </source>
</evidence>
<sequence>MRPSFIDSSGAFSECNSDRSGEFSSPGSPINGAGSDSVGGSAAALHRLLISCAADNSDEVISSLIADLDSPSASIDQQRHAALELRLLAKHNPDNRLKIARAGAVRPLVSLLSHPDPILQENGVTAILNLSLCDENKDLIAASGAIKPLIHALKVGTPAARENAACALLRLSLIEEHKVTIGRYGAIAHLVDLLQNGTPRGKKDASTALYSLCSTKENKIRAVKAGIIRPLLDLMSDSEYGMVDKAASVLYAIVSVSEGLAAAVQEDGIPVLVELVEIGTPRQKEIAASTLLLICEQNVQYRSMVVREGAFPPLIAMSQSGSSRAKQKVGFSYAVLRFS</sequence>
<dbReference type="PROSITE" id="PS50176">
    <property type="entry name" value="ARM_REPEAT"/>
    <property type="match status" value="1"/>
</dbReference>
<keyword evidence="6" id="KW-0833">Ubl conjugation pathway</keyword>
<dbReference type="Pfam" id="PF25598">
    <property type="entry name" value="ARM_PUB"/>
    <property type="match status" value="1"/>
</dbReference>
<accession>A0A2I0XFB1</accession>
<evidence type="ECO:0000256" key="6">
    <source>
        <dbReference type="ARBA" id="ARBA00022786"/>
    </source>
</evidence>
<keyword evidence="11" id="KW-1185">Reference proteome</keyword>
<dbReference type="EMBL" id="KZ501937">
    <property type="protein sequence ID" value="PKU86593.1"/>
    <property type="molecule type" value="Genomic_DNA"/>
</dbReference>
<name>A0A2I0XFB1_9ASPA</name>
<dbReference type="SUPFAM" id="SSF48371">
    <property type="entry name" value="ARM repeat"/>
    <property type="match status" value="1"/>
</dbReference>
<evidence type="ECO:0000256" key="7">
    <source>
        <dbReference type="PROSITE-ProRule" id="PRU00259"/>
    </source>
</evidence>